<dbReference type="Pfam" id="PF00112">
    <property type="entry name" value="Peptidase_C1"/>
    <property type="match status" value="1"/>
</dbReference>
<evidence type="ECO:0000259" key="1">
    <source>
        <dbReference type="Pfam" id="PF00112"/>
    </source>
</evidence>
<evidence type="ECO:0000313" key="2">
    <source>
        <dbReference type="EMBL" id="CAF4319800.1"/>
    </source>
</evidence>
<organism evidence="2 3">
    <name type="scientific">Rotaria sordida</name>
    <dbReference type="NCBI Taxonomy" id="392033"/>
    <lineage>
        <taxon>Eukaryota</taxon>
        <taxon>Metazoa</taxon>
        <taxon>Spiralia</taxon>
        <taxon>Gnathifera</taxon>
        <taxon>Rotifera</taxon>
        <taxon>Eurotatoria</taxon>
        <taxon>Bdelloidea</taxon>
        <taxon>Philodinida</taxon>
        <taxon>Philodinidae</taxon>
        <taxon>Rotaria</taxon>
    </lineage>
</organism>
<protein>
    <recommendedName>
        <fullName evidence="1">Peptidase C1A papain C-terminal domain-containing protein</fullName>
    </recommendedName>
</protein>
<dbReference type="InterPro" id="IPR038765">
    <property type="entry name" value="Papain-like_cys_pep_sf"/>
</dbReference>
<sequence>ESNFEKVRTFQLELNEFSDWTLAEFDAFKNGLNVPASLRRDFIDDESDEDEAQRSLSKLYQRHYHVRRLKRNLTTHQYKHRQFFHDGFDKFANRDNVDCSSDGNDDCNGGDFPPSVSYLSAKGGKIATEASYPYGGKKELCRESGINEIEL</sequence>
<dbReference type="InterPro" id="IPR000668">
    <property type="entry name" value="Peptidase_C1A_C"/>
</dbReference>
<feature type="non-terminal residue" evidence="2">
    <location>
        <position position="1"/>
    </location>
</feature>
<feature type="non-terminal residue" evidence="2">
    <location>
        <position position="151"/>
    </location>
</feature>
<accession>A0A820J1F4</accession>
<dbReference type="EMBL" id="CAJOBE010038953">
    <property type="protein sequence ID" value="CAF4319800.1"/>
    <property type="molecule type" value="Genomic_DNA"/>
</dbReference>
<proteinExistence type="predicted"/>
<gene>
    <name evidence="2" type="ORF">FNK824_LOCUS41301</name>
</gene>
<dbReference type="GO" id="GO:0006508">
    <property type="term" value="P:proteolysis"/>
    <property type="evidence" value="ECO:0007669"/>
    <property type="project" value="InterPro"/>
</dbReference>
<reference evidence="2" key="1">
    <citation type="submission" date="2021-02" db="EMBL/GenBank/DDBJ databases">
        <authorList>
            <person name="Nowell W R."/>
        </authorList>
    </citation>
    <scope>NUCLEOTIDE SEQUENCE</scope>
</reference>
<dbReference type="Proteomes" id="UP000663874">
    <property type="component" value="Unassembled WGS sequence"/>
</dbReference>
<dbReference type="Gene3D" id="3.90.70.10">
    <property type="entry name" value="Cysteine proteinases"/>
    <property type="match status" value="1"/>
</dbReference>
<dbReference type="GO" id="GO:0008234">
    <property type="term" value="F:cysteine-type peptidase activity"/>
    <property type="evidence" value="ECO:0007669"/>
    <property type="project" value="InterPro"/>
</dbReference>
<evidence type="ECO:0000313" key="3">
    <source>
        <dbReference type="Proteomes" id="UP000663874"/>
    </source>
</evidence>
<dbReference type="AlphaFoldDB" id="A0A820J1F4"/>
<feature type="domain" description="Peptidase C1A papain C-terminal" evidence="1">
    <location>
        <begin position="91"/>
        <end position="145"/>
    </location>
</feature>
<comment type="caution">
    <text evidence="2">The sequence shown here is derived from an EMBL/GenBank/DDBJ whole genome shotgun (WGS) entry which is preliminary data.</text>
</comment>
<dbReference type="SUPFAM" id="SSF54001">
    <property type="entry name" value="Cysteine proteinases"/>
    <property type="match status" value="1"/>
</dbReference>
<name>A0A820J1F4_9BILA</name>